<gene>
    <name evidence="2" type="ORF">EI97DRAFT_472545</name>
</gene>
<dbReference type="RefSeq" id="XP_033658764.1">
    <property type="nucleotide sequence ID" value="XM_033801855.1"/>
</dbReference>
<organism evidence="2 3">
    <name type="scientific">Westerdykella ornata</name>
    <dbReference type="NCBI Taxonomy" id="318751"/>
    <lineage>
        <taxon>Eukaryota</taxon>
        <taxon>Fungi</taxon>
        <taxon>Dikarya</taxon>
        <taxon>Ascomycota</taxon>
        <taxon>Pezizomycotina</taxon>
        <taxon>Dothideomycetes</taxon>
        <taxon>Pleosporomycetidae</taxon>
        <taxon>Pleosporales</taxon>
        <taxon>Sporormiaceae</taxon>
        <taxon>Westerdykella</taxon>
    </lineage>
</organism>
<feature type="region of interest" description="Disordered" evidence="1">
    <location>
        <begin position="46"/>
        <end position="72"/>
    </location>
</feature>
<reference evidence="2" key="1">
    <citation type="journal article" date="2020" name="Stud. Mycol.">
        <title>101 Dothideomycetes genomes: a test case for predicting lifestyles and emergence of pathogens.</title>
        <authorList>
            <person name="Haridas S."/>
            <person name="Albert R."/>
            <person name="Binder M."/>
            <person name="Bloem J."/>
            <person name="Labutti K."/>
            <person name="Salamov A."/>
            <person name="Andreopoulos B."/>
            <person name="Baker S."/>
            <person name="Barry K."/>
            <person name="Bills G."/>
            <person name="Bluhm B."/>
            <person name="Cannon C."/>
            <person name="Castanera R."/>
            <person name="Culley D."/>
            <person name="Daum C."/>
            <person name="Ezra D."/>
            <person name="Gonzalez J."/>
            <person name="Henrissat B."/>
            <person name="Kuo A."/>
            <person name="Liang C."/>
            <person name="Lipzen A."/>
            <person name="Lutzoni F."/>
            <person name="Magnuson J."/>
            <person name="Mondo S."/>
            <person name="Nolan M."/>
            <person name="Ohm R."/>
            <person name="Pangilinan J."/>
            <person name="Park H.-J."/>
            <person name="Ramirez L."/>
            <person name="Alfaro M."/>
            <person name="Sun H."/>
            <person name="Tritt A."/>
            <person name="Yoshinaga Y."/>
            <person name="Zwiers L.-H."/>
            <person name="Turgeon B."/>
            <person name="Goodwin S."/>
            <person name="Spatafora J."/>
            <person name="Crous P."/>
            <person name="Grigoriev I."/>
        </authorList>
    </citation>
    <scope>NUCLEOTIDE SEQUENCE</scope>
    <source>
        <strain evidence="2">CBS 379.55</strain>
    </source>
</reference>
<accession>A0A6A6JXU5</accession>
<evidence type="ECO:0000313" key="2">
    <source>
        <dbReference type="EMBL" id="KAF2281227.1"/>
    </source>
</evidence>
<proteinExistence type="predicted"/>
<sequence>MLYNLQNFALYHRVPCSLSRVLALYLYWVQVDIVYRNPTIPLSSLAHHPPPAPTTMSKSNSGRPSMSPKTHKLKSTFGKRYRTYYSGPSLVVPDDYISHPPICSANALCVQRASDIYTNILL</sequence>
<dbReference type="GeneID" id="54555030"/>
<name>A0A6A6JXU5_WESOR</name>
<evidence type="ECO:0000256" key="1">
    <source>
        <dbReference type="SAM" id="MobiDB-lite"/>
    </source>
</evidence>
<dbReference type="EMBL" id="ML986484">
    <property type="protein sequence ID" value="KAF2281227.1"/>
    <property type="molecule type" value="Genomic_DNA"/>
</dbReference>
<evidence type="ECO:0000313" key="3">
    <source>
        <dbReference type="Proteomes" id="UP000800097"/>
    </source>
</evidence>
<keyword evidence="3" id="KW-1185">Reference proteome</keyword>
<dbReference type="Proteomes" id="UP000800097">
    <property type="component" value="Unassembled WGS sequence"/>
</dbReference>
<feature type="compositionally biased region" description="Polar residues" evidence="1">
    <location>
        <begin position="54"/>
        <end position="68"/>
    </location>
</feature>
<dbReference type="AlphaFoldDB" id="A0A6A6JXU5"/>
<protein>
    <submittedName>
        <fullName evidence="2">Uncharacterized protein</fullName>
    </submittedName>
</protein>